<dbReference type="AlphaFoldDB" id="A0A9Q3EME2"/>
<dbReference type="Proteomes" id="UP000765509">
    <property type="component" value="Unassembled WGS sequence"/>
</dbReference>
<sequence length="138" mass="15190">MKDENEQYQPNPLLQDSPIPSLPHNQTPWQLTLGPIGTQWLEDLFRHKQQKIPLLISAFDSSELTLPPLVEPSQPNEPPITGPSQPSEPHEGTLPHEPESEVAPTQSTEEPFACPATPTSVIIINDTPIGSLLPPFPQ</sequence>
<evidence type="ECO:0000313" key="3">
    <source>
        <dbReference type="Proteomes" id="UP000765509"/>
    </source>
</evidence>
<evidence type="ECO:0000256" key="1">
    <source>
        <dbReference type="SAM" id="MobiDB-lite"/>
    </source>
</evidence>
<feature type="compositionally biased region" description="Basic and acidic residues" evidence="1">
    <location>
        <begin position="88"/>
        <end position="99"/>
    </location>
</feature>
<feature type="region of interest" description="Disordered" evidence="1">
    <location>
        <begin position="65"/>
        <end position="119"/>
    </location>
</feature>
<accession>A0A9Q3EME2</accession>
<name>A0A9Q3EME2_9BASI</name>
<dbReference type="EMBL" id="AVOT02030623">
    <property type="protein sequence ID" value="MBW0523859.1"/>
    <property type="molecule type" value="Genomic_DNA"/>
</dbReference>
<reference evidence="2" key="1">
    <citation type="submission" date="2021-03" db="EMBL/GenBank/DDBJ databases">
        <title>Draft genome sequence of rust myrtle Austropuccinia psidii MF-1, a brazilian biotype.</title>
        <authorList>
            <person name="Quecine M.C."/>
            <person name="Pachon D.M.R."/>
            <person name="Bonatelli M.L."/>
            <person name="Correr F.H."/>
            <person name="Franceschini L.M."/>
            <person name="Leite T.F."/>
            <person name="Margarido G.R.A."/>
            <person name="Almeida C.A."/>
            <person name="Ferrarezi J.A."/>
            <person name="Labate C.A."/>
        </authorList>
    </citation>
    <scope>NUCLEOTIDE SEQUENCE</scope>
    <source>
        <strain evidence="2">MF-1</strain>
    </source>
</reference>
<gene>
    <name evidence="2" type="ORF">O181_063574</name>
</gene>
<feature type="region of interest" description="Disordered" evidence="1">
    <location>
        <begin position="1"/>
        <end position="30"/>
    </location>
</feature>
<keyword evidence="3" id="KW-1185">Reference proteome</keyword>
<evidence type="ECO:0000313" key="2">
    <source>
        <dbReference type="EMBL" id="MBW0523859.1"/>
    </source>
</evidence>
<comment type="caution">
    <text evidence="2">The sequence shown here is derived from an EMBL/GenBank/DDBJ whole genome shotgun (WGS) entry which is preliminary data.</text>
</comment>
<proteinExistence type="predicted"/>
<organism evidence="2 3">
    <name type="scientific">Austropuccinia psidii MF-1</name>
    <dbReference type="NCBI Taxonomy" id="1389203"/>
    <lineage>
        <taxon>Eukaryota</taxon>
        <taxon>Fungi</taxon>
        <taxon>Dikarya</taxon>
        <taxon>Basidiomycota</taxon>
        <taxon>Pucciniomycotina</taxon>
        <taxon>Pucciniomycetes</taxon>
        <taxon>Pucciniales</taxon>
        <taxon>Sphaerophragmiaceae</taxon>
        <taxon>Austropuccinia</taxon>
    </lineage>
</organism>
<protein>
    <submittedName>
        <fullName evidence="2">Uncharacterized protein</fullName>
    </submittedName>
</protein>